<comment type="caution">
    <text evidence="5">The sequence shown here is derived from an EMBL/GenBank/DDBJ whole genome shotgun (WGS) entry which is preliminary data.</text>
</comment>
<evidence type="ECO:0000313" key="6">
    <source>
        <dbReference type="Proteomes" id="UP000290567"/>
    </source>
</evidence>
<gene>
    <name evidence="5" type="ORF">NRIC_33800</name>
</gene>
<organism evidence="5 6">
    <name type="scientific">Enterococcus florum</name>
    <dbReference type="NCBI Taxonomy" id="2480627"/>
    <lineage>
        <taxon>Bacteria</taxon>
        <taxon>Bacillati</taxon>
        <taxon>Bacillota</taxon>
        <taxon>Bacilli</taxon>
        <taxon>Lactobacillales</taxon>
        <taxon>Enterococcaceae</taxon>
        <taxon>Enterococcus</taxon>
    </lineage>
</organism>
<protein>
    <submittedName>
        <fullName evidence="5">Arginase</fullName>
    </submittedName>
</protein>
<name>A0A4V0WPY6_9ENTE</name>
<dbReference type="GO" id="GO:0005829">
    <property type="term" value="C:cytosol"/>
    <property type="evidence" value="ECO:0007669"/>
    <property type="project" value="TreeGrafter"/>
</dbReference>
<dbReference type="Proteomes" id="UP000290567">
    <property type="component" value="Unassembled WGS sequence"/>
</dbReference>
<comment type="similarity">
    <text evidence="4">Belongs to the arginase family.</text>
</comment>
<reference evidence="6" key="1">
    <citation type="submission" date="2019-02" db="EMBL/GenBank/DDBJ databases">
        <title>Draft genome sequence of Enterococcus sp. Gos25-1.</title>
        <authorList>
            <person name="Tanaka N."/>
            <person name="Shiwa Y."/>
            <person name="Fujita N."/>
        </authorList>
    </citation>
    <scope>NUCLEOTIDE SEQUENCE [LARGE SCALE GENOMIC DNA]</scope>
    <source>
        <strain evidence="6">Gos25-1</strain>
    </source>
</reference>
<keyword evidence="6" id="KW-1185">Reference proteome</keyword>
<dbReference type="PANTHER" id="PTHR43782">
    <property type="entry name" value="ARGINASE"/>
    <property type="match status" value="1"/>
</dbReference>
<dbReference type="PRINTS" id="PR00116">
    <property type="entry name" value="ARGINASE"/>
</dbReference>
<dbReference type="AlphaFoldDB" id="A0A4V0WPY6"/>
<dbReference type="GO" id="GO:0004053">
    <property type="term" value="F:arginase activity"/>
    <property type="evidence" value="ECO:0007669"/>
    <property type="project" value="TreeGrafter"/>
</dbReference>
<dbReference type="SUPFAM" id="SSF52768">
    <property type="entry name" value="Arginase/deacetylase"/>
    <property type="match status" value="1"/>
</dbReference>
<evidence type="ECO:0000313" key="5">
    <source>
        <dbReference type="EMBL" id="GCF95489.1"/>
    </source>
</evidence>
<dbReference type="InterPro" id="IPR006035">
    <property type="entry name" value="Ureohydrolase"/>
</dbReference>
<dbReference type="Gene3D" id="3.40.800.10">
    <property type="entry name" value="Ureohydrolase domain"/>
    <property type="match status" value="1"/>
</dbReference>
<dbReference type="GO" id="GO:0030145">
    <property type="term" value="F:manganese ion binding"/>
    <property type="evidence" value="ECO:0007669"/>
    <property type="project" value="TreeGrafter"/>
</dbReference>
<keyword evidence="3" id="KW-0464">Manganese</keyword>
<keyword evidence="2" id="KW-0378">Hydrolase</keyword>
<proteinExistence type="inferred from homology"/>
<evidence type="ECO:0000256" key="4">
    <source>
        <dbReference type="PROSITE-ProRule" id="PRU00742"/>
    </source>
</evidence>
<dbReference type="CDD" id="cd09999">
    <property type="entry name" value="Arginase-like_1"/>
    <property type="match status" value="1"/>
</dbReference>
<dbReference type="Pfam" id="PF00491">
    <property type="entry name" value="Arginase"/>
    <property type="match status" value="1"/>
</dbReference>
<dbReference type="PROSITE" id="PS51409">
    <property type="entry name" value="ARGINASE_2"/>
    <property type="match status" value="1"/>
</dbReference>
<dbReference type="InterPro" id="IPR023696">
    <property type="entry name" value="Ureohydrolase_dom_sf"/>
</dbReference>
<keyword evidence="1" id="KW-0479">Metal-binding</keyword>
<dbReference type="PANTHER" id="PTHR43782:SF3">
    <property type="entry name" value="ARGINASE"/>
    <property type="match status" value="1"/>
</dbReference>
<dbReference type="EMBL" id="BJCC01000033">
    <property type="protein sequence ID" value="GCF95489.1"/>
    <property type="molecule type" value="Genomic_DNA"/>
</dbReference>
<evidence type="ECO:0000256" key="3">
    <source>
        <dbReference type="ARBA" id="ARBA00023211"/>
    </source>
</evidence>
<dbReference type="RefSeq" id="WP_146623876.1">
    <property type="nucleotide sequence ID" value="NZ_BJCC01000033.1"/>
</dbReference>
<dbReference type="OrthoDB" id="9789727at2"/>
<evidence type="ECO:0000256" key="2">
    <source>
        <dbReference type="ARBA" id="ARBA00022801"/>
    </source>
</evidence>
<sequence>MTTIRLKVPQWQGGNKPNYFFGSQLLSWLAPENPEQKEFEVPIPEYNGPLQKENGVVGLTRVAATIDLVTEIITKEAPDKIITLGGDCLVSQAPFDYLKGKYGEELGVIWIDSHPDISTPEIYHHAHAMVLGNLFGHGDPFLSKKVENPFSVDSVLFVGLQEPTKDEKRVMQELALNYQVQNEVRISPKDIKQWVAERNFSKLVVHFDLDVLDPNTFRSLYFTEPGVKEFPSESGKMSLMEVEETMKAISEASDIVGLTIAEYLPWDAANLKKLMNSFNIFF</sequence>
<accession>A0A4V0WPY6</accession>
<evidence type="ECO:0000256" key="1">
    <source>
        <dbReference type="ARBA" id="ARBA00022723"/>
    </source>
</evidence>